<protein>
    <submittedName>
        <fullName evidence="2">Uncharacterized protein</fullName>
    </submittedName>
</protein>
<sequence length="133" mass="14125">MIILVVTTTTVTTAMTAVAEVQAPLVDVVVAPRRSAILLAVVAATVAEMTAIALGVMKAIEAVAAEAFHRHHSLVVHVVLKLRTTPIVIPTVLMLRHRLPSRSVSLRPTPVIVSISQVVCIVAAVTLFRLLIS</sequence>
<feature type="transmembrane region" description="Helical" evidence="1">
    <location>
        <begin position="78"/>
        <end position="99"/>
    </location>
</feature>
<gene>
    <name evidence="2" type="ORF">H257_16056</name>
</gene>
<proteinExistence type="predicted"/>
<name>W4FLX6_APHAT</name>
<dbReference type="RefSeq" id="XP_009842677.1">
    <property type="nucleotide sequence ID" value="XM_009844375.1"/>
</dbReference>
<dbReference type="VEuPathDB" id="FungiDB:H257_16056"/>
<keyword evidence="1" id="KW-0472">Membrane</keyword>
<dbReference type="EMBL" id="KI913192">
    <property type="protein sequence ID" value="ETV67819.1"/>
    <property type="molecule type" value="Genomic_DNA"/>
</dbReference>
<organism evidence="2">
    <name type="scientific">Aphanomyces astaci</name>
    <name type="common">Crayfish plague agent</name>
    <dbReference type="NCBI Taxonomy" id="112090"/>
    <lineage>
        <taxon>Eukaryota</taxon>
        <taxon>Sar</taxon>
        <taxon>Stramenopiles</taxon>
        <taxon>Oomycota</taxon>
        <taxon>Saprolegniomycetes</taxon>
        <taxon>Saprolegniales</taxon>
        <taxon>Verrucalvaceae</taxon>
        <taxon>Aphanomyces</taxon>
    </lineage>
</organism>
<keyword evidence="1" id="KW-1133">Transmembrane helix</keyword>
<reference evidence="2" key="1">
    <citation type="submission" date="2013-12" db="EMBL/GenBank/DDBJ databases">
        <title>The Genome Sequence of Aphanomyces astaci APO3.</title>
        <authorList>
            <consortium name="The Broad Institute Genomics Platform"/>
            <person name="Russ C."/>
            <person name="Tyler B."/>
            <person name="van West P."/>
            <person name="Dieguez-Uribeondo J."/>
            <person name="Young S.K."/>
            <person name="Zeng Q."/>
            <person name="Gargeya S."/>
            <person name="Fitzgerald M."/>
            <person name="Abouelleil A."/>
            <person name="Alvarado L."/>
            <person name="Chapman S.B."/>
            <person name="Gainer-Dewar J."/>
            <person name="Goldberg J."/>
            <person name="Griggs A."/>
            <person name="Gujja S."/>
            <person name="Hansen M."/>
            <person name="Howarth C."/>
            <person name="Imamovic A."/>
            <person name="Ireland A."/>
            <person name="Larimer J."/>
            <person name="McCowan C."/>
            <person name="Murphy C."/>
            <person name="Pearson M."/>
            <person name="Poon T.W."/>
            <person name="Priest M."/>
            <person name="Roberts A."/>
            <person name="Saif S."/>
            <person name="Shea T."/>
            <person name="Sykes S."/>
            <person name="Wortman J."/>
            <person name="Nusbaum C."/>
            <person name="Birren B."/>
        </authorList>
    </citation>
    <scope>NUCLEOTIDE SEQUENCE [LARGE SCALE GENOMIC DNA]</scope>
    <source>
        <strain evidence="2">APO3</strain>
    </source>
</reference>
<accession>W4FLX6</accession>
<evidence type="ECO:0000313" key="2">
    <source>
        <dbReference type="EMBL" id="ETV67819.1"/>
    </source>
</evidence>
<evidence type="ECO:0000256" key="1">
    <source>
        <dbReference type="SAM" id="Phobius"/>
    </source>
</evidence>
<feature type="transmembrane region" description="Helical" evidence="1">
    <location>
        <begin position="111"/>
        <end position="132"/>
    </location>
</feature>
<dbReference type="GeneID" id="20818052"/>
<keyword evidence="1" id="KW-0812">Transmembrane</keyword>
<dbReference type="AlphaFoldDB" id="W4FLX6"/>
<feature type="transmembrane region" description="Helical" evidence="1">
    <location>
        <begin position="35"/>
        <end position="57"/>
    </location>
</feature>